<organism evidence="10">
    <name type="scientific">Lygus hesperus</name>
    <name type="common">Western plant bug</name>
    <dbReference type="NCBI Taxonomy" id="30085"/>
    <lineage>
        <taxon>Eukaryota</taxon>
        <taxon>Metazoa</taxon>
        <taxon>Ecdysozoa</taxon>
        <taxon>Arthropoda</taxon>
        <taxon>Hexapoda</taxon>
        <taxon>Insecta</taxon>
        <taxon>Pterygota</taxon>
        <taxon>Neoptera</taxon>
        <taxon>Paraneoptera</taxon>
        <taxon>Hemiptera</taxon>
        <taxon>Heteroptera</taxon>
        <taxon>Panheteroptera</taxon>
        <taxon>Cimicomorpha</taxon>
        <taxon>Miridae</taxon>
        <taxon>Mirini</taxon>
        <taxon>Lygus</taxon>
    </lineage>
</organism>
<feature type="transmembrane region" description="Helical" evidence="9">
    <location>
        <begin position="128"/>
        <end position="148"/>
    </location>
</feature>
<evidence type="ECO:0000256" key="9">
    <source>
        <dbReference type="SAM" id="Phobius"/>
    </source>
</evidence>
<proteinExistence type="inferred from homology"/>
<keyword evidence="7 9" id="KW-0472">Membrane</keyword>
<evidence type="ECO:0000313" key="10">
    <source>
        <dbReference type="EMBL" id="JAG15882.1"/>
    </source>
</evidence>
<dbReference type="GO" id="GO:0034389">
    <property type="term" value="P:lipid droplet organization"/>
    <property type="evidence" value="ECO:0007669"/>
    <property type="project" value="InterPro"/>
</dbReference>
<feature type="transmembrane region" description="Helical" evidence="9">
    <location>
        <begin position="97"/>
        <end position="116"/>
    </location>
</feature>
<reference evidence="10" key="2">
    <citation type="submission" date="2014-07" db="EMBL/GenBank/DDBJ databases">
        <authorList>
            <person name="Hull J."/>
        </authorList>
    </citation>
    <scope>NUCLEOTIDE SEQUENCE</scope>
</reference>
<dbReference type="EMBL" id="GDHC01005942">
    <property type="protein sequence ID" value="JAQ12687.1"/>
    <property type="molecule type" value="Transcribed_RNA"/>
</dbReference>
<evidence type="ECO:0000256" key="8">
    <source>
        <dbReference type="SAM" id="MobiDB-lite"/>
    </source>
</evidence>
<feature type="transmembrane region" description="Helical" evidence="9">
    <location>
        <begin position="59"/>
        <end position="76"/>
    </location>
</feature>
<reference evidence="10" key="1">
    <citation type="journal article" date="2014" name="PLoS ONE">
        <title>Transcriptome-Based Identification of ABC Transporters in the Western Tarnished Plant Bug Lygus hesperus.</title>
        <authorList>
            <person name="Hull J.J."/>
            <person name="Chaney K."/>
            <person name="Geib S.M."/>
            <person name="Fabrick J.A."/>
            <person name="Brent C.S."/>
            <person name="Walsh D."/>
            <person name="Lavine L.C."/>
        </authorList>
    </citation>
    <scope>NUCLEOTIDE SEQUENCE</scope>
</reference>
<keyword evidence="2 9" id="KW-0812">Transmembrane</keyword>
<feature type="region of interest" description="Disordered" evidence="8">
    <location>
        <begin position="1"/>
        <end position="29"/>
    </location>
</feature>
<evidence type="ECO:0000256" key="7">
    <source>
        <dbReference type="ARBA" id="ARBA00023136"/>
    </source>
</evidence>
<evidence type="ECO:0000256" key="6">
    <source>
        <dbReference type="ARBA" id="ARBA00023098"/>
    </source>
</evidence>
<feature type="transmembrane region" description="Helical" evidence="9">
    <location>
        <begin position="254"/>
        <end position="278"/>
    </location>
</feature>
<keyword evidence="6" id="KW-0443">Lipid metabolism</keyword>
<evidence type="ECO:0000313" key="14">
    <source>
        <dbReference type="EMBL" id="JAQ12687.1"/>
    </source>
</evidence>
<evidence type="ECO:0000256" key="4">
    <source>
        <dbReference type="ARBA" id="ARBA00022824"/>
    </source>
</evidence>
<evidence type="ECO:0000313" key="13">
    <source>
        <dbReference type="EMBL" id="JAQ09366.1"/>
    </source>
</evidence>
<comment type="subcellular location">
    <subcellularLocation>
        <location evidence="1">Endoplasmic reticulum membrane</location>
        <topology evidence="1">Multi-pass membrane protein</topology>
    </subcellularLocation>
</comment>
<protein>
    <submittedName>
        <fullName evidence="12">FIT family protein CG10671</fullName>
    </submittedName>
</protein>
<keyword evidence="4" id="KW-0256">Endoplasmic reticulum</keyword>
<dbReference type="EMBL" id="GDHC01020042">
    <property type="protein sequence ID" value="JAP98586.1"/>
    <property type="molecule type" value="Transcribed_RNA"/>
</dbReference>
<feature type="transmembrane region" description="Helical" evidence="9">
    <location>
        <begin position="284"/>
        <end position="302"/>
    </location>
</feature>
<sequence>MQAKKKTGPSKMNFRPNADAEASKGTKPTADRSSVADVLLSVFLFGCRKFLFVNTFYRVLYYLALTFLVSVVMDFAPAGKVIARKDSFLNKYFVKIGWGWTLLVALPFIYLTSFVHSCGNREKVIRSVSRLVVATVFWYVTTNFFVYVEAIYGRCNIKSAALQSKAACLGKGHFWSSVDISGHTFILIYSTLVLIEESRVINNWEGITDLLREESHTRSLDNGSLNMNPLRILDERDLNFLSTSYTQFTPYIKALFIAITGLTVIWEMMLWATVLYYHSMLEKFLAALIAVSLWYFTYYIWFPRNILISSPGEDGSFKYITTKPTALPSSSSSTPYSTIKHRKSFRRGSGTYFMGMPVKTSKEERQTDSNGQGSS</sequence>
<dbReference type="GO" id="GO:0008654">
    <property type="term" value="P:phospholipid biosynthetic process"/>
    <property type="evidence" value="ECO:0007669"/>
    <property type="project" value="TreeGrafter"/>
</dbReference>
<dbReference type="GO" id="GO:0019915">
    <property type="term" value="P:lipid storage"/>
    <property type="evidence" value="ECO:0007669"/>
    <property type="project" value="InterPro"/>
</dbReference>
<reference evidence="11" key="3">
    <citation type="submission" date="2014-09" db="EMBL/GenBank/DDBJ databases">
        <authorList>
            <person name="Magalhaes I.L.F."/>
            <person name="Oliveira U."/>
            <person name="Santos F.R."/>
            <person name="Vidigal T.H.D.A."/>
            <person name="Brescovit A.D."/>
            <person name="Santos A.J."/>
        </authorList>
    </citation>
    <scope>NUCLEOTIDE SEQUENCE</scope>
</reference>
<dbReference type="PANTHER" id="PTHR23129">
    <property type="entry name" value="ACYL-COENZYME A DIPHOSPHATASE FITM2"/>
    <property type="match status" value="1"/>
</dbReference>
<dbReference type="PANTHER" id="PTHR23129:SF0">
    <property type="entry name" value="ACYL-COENZYME A DIPHOSPHATASE FITM2"/>
    <property type="match status" value="1"/>
</dbReference>
<evidence type="ECO:0000256" key="3">
    <source>
        <dbReference type="ARBA" id="ARBA00022801"/>
    </source>
</evidence>
<evidence type="ECO:0000313" key="11">
    <source>
        <dbReference type="EMBL" id="JAG59877.1"/>
    </source>
</evidence>
<evidence type="ECO:0000313" key="12">
    <source>
        <dbReference type="EMBL" id="JAP98586.1"/>
    </source>
</evidence>
<accession>A0A0A9X571</accession>
<dbReference type="EMBL" id="GBHO01027722">
    <property type="protein sequence ID" value="JAG15882.1"/>
    <property type="molecule type" value="Transcribed_RNA"/>
</dbReference>
<gene>
    <name evidence="13" type="primary">CG10671_2</name>
    <name evidence="14" type="synonym">CG10671_0</name>
    <name evidence="12" type="synonym">CG10671_1</name>
    <name evidence="10" type="ORF">CM83_50377</name>
    <name evidence="14" type="ORF">g.89727</name>
    <name evidence="13" type="ORF">g.89728</name>
    <name evidence="12" type="ORF">g.89729</name>
</gene>
<keyword evidence="5 9" id="KW-1133">Transmembrane helix</keyword>
<name>A0A0A9X571_LYGHE</name>
<dbReference type="AlphaFoldDB" id="A0A0A9X571"/>
<dbReference type="GO" id="GO:0005789">
    <property type="term" value="C:endoplasmic reticulum membrane"/>
    <property type="evidence" value="ECO:0007669"/>
    <property type="project" value="UniProtKB-SubCell"/>
</dbReference>
<dbReference type="Pfam" id="PF10261">
    <property type="entry name" value="FIT"/>
    <property type="match status" value="1"/>
</dbReference>
<evidence type="ECO:0000256" key="1">
    <source>
        <dbReference type="ARBA" id="ARBA00004477"/>
    </source>
</evidence>
<keyword evidence="3" id="KW-0378">Hydrolase</keyword>
<evidence type="ECO:0000256" key="2">
    <source>
        <dbReference type="ARBA" id="ARBA00022692"/>
    </source>
</evidence>
<dbReference type="EMBL" id="GDHC01009263">
    <property type="protein sequence ID" value="JAQ09366.1"/>
    <property type="molecule type" value="Transcribed_RNA"/>
</dbReference>
<dbReference type="EMBL" id="GBRD01005944">
    <property type="protein sequence ID" value="JAG59877.1"/>
    <property type="molecule type" value="Transcribed_RNA"/>
</dbReference>
<dbReference type="InterPro" id="IPR046401">
    <property type="entry name" value="FITM1/2"/>
</dbReference>
<dbReference type="InterPro" id="IPR019388">
    <property type="entry name" value="FIT"/>
</dbReference>
<reference evidence="12" key="4">
    <citation type="journal article" date="2016" name="Gigascience">
        <title>De novo construction of an expanded transcriptome assembly for the western tarnished plant bug, Lygus hesperus.</title>
        <authorList>
            <person name="Tassone E.E."/>
            <person name="Geib S.M."/>
            <person name="Hall B."/>
            <person name="Fabrick J.A."/>
            <person name="Brent C.S."/>
            <person name="Hull J.J."/>
        </authorList>
    </citation>
    <scope>NUCLEOTIDE SEQUENCE</scope>
</reference>
<dbReference type="GO" id="GO:0010945">
    <property type="term" value="F:coenzyme A diphosphatase activity"/>
    <property type="evidence" value="ECO:0007669"/>
    <property type="project" value="InterPro"/>
</dbReference>
<evidence type="ECO:0000256" key="5">
    <source>
        <dbReference type="ARBA" id="ARBA00022989"/>
    </source>
</evidence>
<dbReference type="HAMAP" id="MF_03230">
    <property type="entry name" value="FITM2"/>
    <property type="match status" value="1"/>
</dbReference>